<dbReference type="GO" id="GO:0005829">
    <property type="term" value="C:cytosol"/>
    <property type="evidence" value="ECO:0007669"/>
    <property type="project" value="TreeGrafter"/>
</dbReference>
<dbReference type="Gene3D" id="3.40.50.720">
    <property type="entry name" value="NAD(P)-binding Rossmann-like Domain"/>
    <property type="match status" value="1"/>
</dbReference>
<dbReference type="PANTHER" id="PTHR48106:SF13">
    <property type="entry name" value="QUINONE OXIDOREDUCTASE-RELATED"/>
    <property type="match status" value="1"/>
</dbReference>
<dbReference type="PANTHER" id="PTHR48106">
    <property type="entry name" value="QUINONE OXIDOREDUCTASE PIG3-RELATED"/>
    <property type="match status" value="1"/>
</dbReference>
<dbReference type="GeneID" id="93773378"/>
<sequence>MRRAVIDRHGPPGVLRVEEVEDPLPTAGHVLVRVAAAGVNFVDLHQRGGAYRVDLPFLPGFEGSGTVLAVGDGVTGVHAGDRIAWSGCPGSYATHCLVPAQRVVPVPDPISLTDAAAVLVQGMTAHFLVSDVAPLAEADVCLVQAAAGGVGGLLTQLAVLRGATVIGTVSSSAKAAAARQAGATHVVDYSREPFHPRVLEITGGRGVDVVYDAVGRDTFETGLACLRPRGMFVLYGQSSGQPGPIEPQVLNARGSLFLTKASLGHYDTTREQFLHRAAVVFDLVASGRLRPRVHATYQLDDAPAAHEAVESRTAAGKVLLCP</sequence>
<comment type="caution">
    <text evidence="5">The sequence shown here is derived from an EMBL/GenBank/DDBJ whole genome shotgun (WGS) entry which is preliminary data.</text>
</comment>
<keyword evidence="7" id="KW-1185">Reference proteome</keyword>
<evidence type="ECO:0000313" key="6">
    <source>
        <dbReference type="Proteomes" id="UP000315983"/>
    </source>
</evidence>
<dbReference type="Pfam" id="PF08240">
    <property type="entry name" value="ADH_N"/>
    <property type="match status" value="1"/>
</dbReference>
<proteinExistence type="predicted"/>
<dbReference type="RefSeq" id="WP_016812051.1">
    <property type="nucleotide sequence ID" value="NZ_BOQM01000028.1"/>
</dbReference>
<dbReference type="EMBL" id="VFOL01000001">
    <property type="protein sequence ID" value="TQL39005.1"/>
    <property type="molecule type" value="Genomic_DNA"/>
</dbReference>
<evidence type="ECO:0000313" key="4">
    <source>
        <dbReference type="EMBL" id="GIM86819.1"/>
    </source>
</evidence>
<dbReference type="Gene3D" id="3.90.180.10">
    <property type="entry name" value="Medium-chain alcohol dehydrogenases, catalytic domain"/>
    <property type="match status" value="1"/>
</dbReference>
<keyword evidence="1" id="KW-0521">NADP</keyword>
<dbReference type="CDD" id="cd05286">
    <property type="entry name" value="QOR2"/>
    <property type="match status" value="1"/>
</dbReference>
<dbReference type="SUPFAM" id="SSF50129">
    <property type="entry name" value="GroES-like"/>
    <property type="match status" value="1"/>
</dbReference>
<evidence type="ECO:0000256" key="2">
    <source>
        <dbReference type="ARBA" id="ARBA00023002"/>
    </source>
</evidence>
<dbReference type="InterPro" id="IPR011032">
    <property type="entry name" value="GroES-like_sf"/>
</dbReference>
<reference evidence="4 7" key="2">
    <citation type="submission" date="2021-03" db="EMBL/GenBank/DDBJ databases">
        <title>Whole genome shotgun sequence of Salinispora arenicola NBRC 105043.</title>
        <authorList>
            <person name="Komaki H."/>
            <person name="Tamura T."/>
        </authorList>
    </citation>
    <scope>NUCLEOTIDE SEQUENCE [LARGE SCALE GENOMIC DNA]</scope>
    <source>
        <strain evidence="4 7">NBRC 105043</strain>
    </source>
</reference>
<name>A0A542XT35_SALAC</name>
<dbReference type="AlphaFoldDB" id="A0A542XT35"/>
<dbReference type="FunFam" id="3.40.50.720:FF:000053">
    <property type="entry name" value="Quinone oxidoreductase 1"/>
    <property type="match status" value="1"/>
</dbReference>
<dbReference type="EMBL" id="BOQM01000028">
    <property type="protein sequence ID" value="GIM86819.1"/>
    <property type="molecule type" value="Genomic_DNA"/>
</dbReference>
<dbReference type="InterPro" id="IPR020843">
    <property type="entry name" value="ER"/>
</dbReference>
<evidence type="ECO:0000313" key="5">
    <source>
        <dbReference type="EMBL" id="TQL39005.1"/>
    </source>
</evidence>
<dbReference type="Pfam" id="PF00107">
    <property type="entry name" value="ADH_zinc_N"/>
    <property type="match status" value="1"/>
</dbReference>
<evidence type="ECO:0000256" key="1">
    <source>
        <dbReference type="ARBA" id="ARBA00022857"/>
    </source>
</evidence>
<dbReference type="InterPro" id="IPR036291">
    <property type="entry name" value="NAD(P)-bd_dom_sf"/>
</dbReference>
<gene>
    <name evidence="5" type="ORF">FB564_4225</name>
    <name evidence="4" type="ORF">Sar04_35550</name>
</gene>
<dbReference type="SUPFAM" id="SSF51735">
    <property type="entry name" value="NAD(P)-binding Rossmann-fold domains"/>
    <property type="match status" value="1"/>
</dbReference>
<evidence type="ECO:0000259" key="3">
    <source>
        <dbReference type="SMART" id="SM00829"/>
    </source>
</evidence>
<dbReference type="GO" id="GO:0035925">
    <property type="term" value="F:mRNA 3'-UTR AU-rich region binding"/>
    <property type="evidence" value="ECO:0007669"/>
    <property type="project" value="TreeGrafter"/>
</dbReference>
<dbReference type="SMART" id="SM00829">
    <property type="entry name" value="PKS_ER"/>
    <property type="match status" value="1"/>
</dbReference>
<organism evidence="5 6">
    <name type="scientific">Salinispora arenicola</name>
    <dbReference type="NCBI Taxonomy" id="168697"/>
    <lineage>
        <taxon>Bacteria</taxon>
        <taxon>Bacillati</taxon>
        <taxon>Actinomycetota</taxon>
        <taxon>Actinomycetes</taxon>
        <taxon>Micromonosporales</taxon>
        <taxon>Micromonosporaceae</taxon>
        <taxon>Salinispora</taxon>
    </lineage>
</organism>
<accession>A0A542XT35</accession>
<protein>
    <submittedName>
        <fullName evidence="5">NADPH2:quinone reductase</fullName>
    </submittedName>
    <submittedName>
        <fullName evidence="4">Quinone oxidoreductase</fullName>
    </submittedName>
</protein>
<dbReference type="Proteomes" id="UP000677457">
    <property type="component" value="Unassembled WGS sequence"/>
</dbReference>
<dbReference type="InterPro" id="IPR047618">
    <property type="entry name" value="QOR-like"/>
</dbReference>
<dbReference type="Proteomes" id="UP000315983">
    <property type="component" value="Unassembled WGS sequence"/>
</dbReference>
<reference evidence="5 6" key="1">
    <citation type="submission" date="2019-06" db="EMBL/GenBank/DDBJ databases">
        <title>Sequencing the genomes of 1000 actinobacteria strains.</title>
        <authorList>
            <person name="Klenk H.-P."/>
        </authorList>
    </citation>
    <scope>NUCLEOTIDE SEQUENCE [LARGE SCALE GENOMIC DNA]</scope>
    <source>
        <strain evidence="5 6">DSM 44819</strain>
    </source>
</reference>
<dbReference type="GO" id="GO:0070402">
    <property type="term" value="F:NADPH binding"/>
    <property type="evidence" value="ECO:0007669"/>
    <property type="project" value="TreeGrafter"/>
</dbReference>
<dbReference type="GO" id="GO:0003960">
    <property type="term" value="F:quinone reductase (NADPH) activity"/>
    <property type="evidence" value="ECO:0007669"/>
    <property type="project" value="InterPro"/>
</dbReference>
<keyword evidence="2" id="KW-0560">Oxidoreductase</keyword>
<evidence type="ECO:0000313" key="7">
    <source>
        <dbReference type="Proteomes" id="UP000677457"/>
    </source>
</evidence>
<feature type="domain" description="Enoyl reductase (ER)" evidence="3">
    <location>
        <begin position="10"/>
        <end position="320"/>
    </location>
</feature>
<dbReference type="InterPro" id="IPR013154">
    <property type="entry name" value="ADH-like_N"/>
</dbReference>
<dbReference type="InterPro" id="IPR013149">
    <property type="entry name" value="ADH-like_C"/>
</dbReference>